<dbReference type="EMBL" id="CAJVPJ010000779">
    <property type="protein sequence ID" value="CAG8555858.1"/>
    <property type="molecule type" value="Genomic_DNA"/>
</dbReference>
<evidence type="ECO:0000313" key="2">
    <source>
        <dbReference type="EMBL" id="CAG8555858.1"/>
    </source>
</evidence>
<dbReference type="OrthoDB" id="10603735at2759"/>
<feature type="region of interest" description="Disordered" evidence="1">
    <location>
        <begin position="87"/>
        <end position="110"/>
    </location>
</feature>
<accession>A0A9N9B990</accession>
<dbReference type="Proteomes" id="UP000789572">
    <property type="component" value="Unassembled WGS sequence"/>
</dbReference>
<organism evidence="2 3">
    <name type="scientific">Paraglomus occultum</name>
    <dbReference type="NCBI Taxonomy" id="144539"/>
    <lineage>
        <taxon>Eukaryota</taxon>
        <taxon>Fungi</taxon>
        <taxon>Fungi incertae sedis</taxon>
        <taxon>Mucoromycota</taxon>
        <taxon>Glomeromycotina</taxon>
        <taxon>Glomeromycetes</taxon>
        <taxon>Paraglomerales</taxon>
        <taxon>Paraglomeraceae</taxon>
        <taxon>Paraglomus</taxon>
    </lineage>
</organism>
<comment type="caution">
    <text evidence="2">The sequence shown here is derived from an EMBL/GenBank/DDBJ whole genome shotgun (WGS) entry which is preliminary data.</text>
</comment>
<dbReference type="AlphaFoldDB" id="A0A9N9B990"/>
<gene>
    <name evidence="2" type="ORF">POCULU_LOCUS5259</name>
</gene>
<name>A0A9N9B990_9GLOM</name>
<reference evidence="2" key="1">
    <citation type="submission" date="2021-06" db="EMBL/GenBank/DDBJ databases">
        <authorList>
            <person name="Kallberg Y."/>
            <person name="Tangrot J."/>
            <person name="Rosling A."/>
        </authorList>
    </citation>
    <scope>NUCLEOTIDE SEQUENCE</scope>
    <source>
        <strain evidence="2">IA702</strain>
    </source>
</reference>
<evidence type="ECO:0000313" key="3">
    <source>
        <dbReference type="Proteomes" id="UP000789572"/>
    </source>
</evidence>
<evidence type="ECO:0000256" key="1">
    <source>
        <dbReference type="SAM" id="MobiDB-lite"/>
    </source>
</evidence>
<sequence length="110" mass="12194">MSTQKYNNKGKIRLHQPPTNIDILYTVLNTVPNDIITLRVRLLRPLLISYALGGDLRALIILNKSLLNLRINKRVAISHSHQLSDREAKKTMTCGAGDGGKLQRAPAARG</sequence>
<keyword evidence="3" id="KW-1185">Reference proteome</keyword>
<protein>
    <submittedName>
        <fullName evidence="2">766_t:CDS:1</fullName>
    </submittedName>
</protein>
<proteinExistence type="predicted"/>